<keyword evidence="1" id="KW-1133">Transmembrane helix</keyword>
<protein>
    <submittedName>
        <fullName evidence="3">Uncharacterized protein</fullName>
    </submittedName>
</protein>
<evidence type="ECO:0000256" key="1">
    <source>
        <dbReference type="SAM" id="Phobius"/>
    </source>
</evidence>
<keyword evidence="1" id="KW-0472">Membrane</keyword>
<comment type="caution">
    <text evidence="3">The sequence shown here is derived from an EMBL/GenBank/DDBJ whole genome shotgun (WGS) entry which is preliminary data.</text>
</comment>
<gene>
    <name evidence="3" type="ORF">GCM10009655_08200</name>
</gene>
<dbReference type="Pfam" id="PF19516">
    <property type="entry name" value="DUF6049"/>
    <property type="match status" value="1"/>
</dbReference>
<keyword evidence="4" id="KW-1185">Reference proteome</keyword>
<organism evidence="3 4">
    <name type="scientific">Rhodoglobus aureus</name>
    <dbReference type="NCBI Taxonomy" id="191497"/>
    <lineage>
        <taxon>Bacteria</taxon>
        <taxon>Bacillati</taxon>
        <taxon>Actinomycetota</taxon>
        <taxon>Actinomycetes</taxon>
        <taxon>Micrococcales</taxon>
        <taxon>Microbacteriaceae</taxon>
        <taxon>Rhodoglobus</taxon>
    </lineage>
</organism>
<dbReference type="Proteomes" id="UP001500943">
    <property type="component" value="Unassembled WGS sequence"/>
</dbReference>
<dbReference type="RefSeq" id="WP_343923443.1">
    <property type="nucleotide sequence ID" value="NZ_BAAAKW010000017.1"/>
</dbReference>
<accession>A0ABP4G2M6</accession>
<name>A0ABP4G2M6_9MICO</name>
<dbReference type="InterPro" id="IPR046112">
    <property type="entry name" value="DUF6049"/>
</dbReference>
<keyword evidence="2" id="KW-0732">Signal</keyword>
<feature type="chain" id="PRO_5046851249" evidence="2">
    <location>
        <begin position="26"/>
        <end position="554"/>
    </location>
</feature>
<feature type="transmembrane region" description="Helical" evidence="1">
    <location>
        <begin position="525"/>
        <end position="546"/>
    </location>
</feature>
<proteinExistence type="predicted"/>
<reference evidence="4" key="1">
    <citation type="journal article" date="2019" name="Int. J. Syst. Evol. Microbiol.">
        <title>The Global Catalogue of Microorganisms (GCM) 10K type strain sequencing project: providing services to taxonomists for standard genome sequencing and annotation.</title>
        <authorList>
            <consortium name="The Broad Institute Genomics Platform"/>
            <consortium name="The Broad Institute Genome Sequencing Center for Infectious Disease"/>
            <person name="Wu L."/>
            <person name="Ma J."/>
        </authorList>
    </citation>
    <scope>NUCLEOTIDE SEQUENCE [LARGE SCALE GENOMIC DNA]</scope>
    <source>
        <strain evidence="4">JCM 12762</strain>
    </source>
</reference>
<evidence type="ECO:0000313" key="3">
    <source>
        <dbReference type="EMBL" id="GAA1211434.1"/>
    </source>
</evidence>
<dbReference type="EMBL" id="BAAAKW010000017">
    <property type="protein sequence ID" value="GAA1211434.1"/>
    <property type="molecule type" value="Genomic_DNA"/>
</dbReference>
<feature type="signal peptide" evidence="2">
    <location>
        <begin position="1"/>
        <end position="25"/>
    </location>
</feature>
<keyword evidence="1" id="KW-0812">Transmembrane</keyword>
<evidence type="ECO:0000256" key="2">
    <source>
        <dbReference type="SAM" id="SignalP"/>
    </source>
</evidence>
<evidence type="ECO:0000313" key="4">
    <source>
        <dbReference type="Proteomes" id="UP001500943"/>
    </source>
</evidence>
<sequence>MPIRVFSAAVALGLGLTLAASGASATPNATAVPALTTASVATEVAVIAPLTVPSGSGGLIDAETLADYTDSLGLLTRQLDAVAGKPIAVAVDPMILASIRVLGTSAPESARNWLERLSLISNEIVPLSYANADPTLATQAGEASTLSPVSFDFALDPANFALPDEPGSGATADPMDVGTDVVPTYPTTEEILAWDYSIDGFMRPRASSVVSSDLAAFAESGFSTVVLSSKNVSRDAGAGSVATIDGMKALISDSTASAAMDEALGSTLDRDVTAAETALSSAVLSAGAAQSATTASVLIMIDHSLELSSARLDTALASLTASPSITLVPLTSLASVTASAATVVDMPQSDARLADFARLFSAAQQERTFFSIAADPEALIAQRRLALLDVLGTMPTEDPADWLTEVNGFLGDSGDFRTAVAVVESSNFLFLADRSFIPVSVNNKLNQAVTVYITVDPKTALLAVGDSRVELEIEANSQAKGNVPVQALSNGVVDVEISLSTGTGLAIGKSTVSEVNVQAGWETPIVLAFAALVVVIFGVGFVRSIIRRRKPVDD</sequence>